<organism evidence="3">
    <name type="scientific">Vibrio splendidus</name>
    <dbReference type="NCBI Taxonomy" id="29497"/>
    <lineage>
        <taxon>Bacteria</taxon>
        <taxon>Pseudomonadati</taxon>
        <taxon>Pseudomonadota</taxon>
        <taxon>Gammaproteobacteria</taxon>
        <taxon>Vibrionales</taxon>
        <taxon>Vibrionaceae</taxon>
        <taxon>Vibrio</taxon>
    </lineage>
</organism>
<feature type="domain" description="TraK N-terminal" evidence="1">
    <location>
        <begin position="45"/>
        <end position="136"/>
    </location>
</feature>
<dbReference type="EMBL" id="KP795621">
    <property type="protein sequence ID" value="AKN38908.1"/>
    <property type="molecule type" value="Genomic_DNA"/>
</dbReference>
<dbReference type="InterPro" id="IPR014126">
    <property type="entry name" value="TraK_Ftype"/>
</dbReference>
<dbReference type="AlphaFoldDB" id="A0A0H3ZR85"/>
<dbReference type="InterPro" id="IPR055397">
    <property type="entry name" value="TraK_C"/>
</dbReference>
<evidence type="ECO:0000313" key="3">
    <source>
        <dbReference type="EMBL" id="AKN38908.1"/>
    </source>
</evidence>
<dbReference type="InterPro" id="IPR010563">
    <property type="entry name" value="TraK_N"/>
</dbReference>
<sequence>MNRYKPPVTPSQRGRSLCLSIALLLAWFISPLTMANNAAMVSYEFDEGDTIPLALSSINVNRLLVKNDRILSIVCPKGFCTSSGNQKDASGSITLKINIALPFTAHLTTEKGRLFALFITPKATPSLVTEFVWSQSYKEQQSPIALAADYPAAMTALTKAMMRFVHDGATIAGFKRHNVDPKTLPKDEAALAIIPQTVFVGRDYSGVVYQLKNQGRSDLSLTTAQFYSDSARSAALDAYQLKPGQTTTLYLITGGGAAHVR</sequence>
<feature type="domain" description="TraK C-terminal" evidence="2">
    <location>
        <begin position="151"/>
        <end position="253"/>
    </location>
</feature>
<proteinExistence type="predicted"/>
<reference evidence="3" key="1">
    <citation type="journal article" date="2015" name="MBio">
        <title>Eco-Evolutionary Dynamics of Episomes among Ecologically Cohesive Bacterial Populations.</title>
        <authorList>
            <person name="Xue H."/>
            <person name="Cordero O.X."/>
            <person name="Camas F.M."/>
            <person name="Trimble W."/>
            <person name="Meyer F."/>
            <person name="Guglielmini J."/>
            <person name="Rocha E.P."/>
            <person name="Polz M.F."/>
        </authorList>
    </citation>
    <scope>NUCLEOTIDE SEQUENCE</scope>
    <source>
        <strain evidence="3">FF_172</strain>
    </source>
</reference>
<dbReference type="Pfam" id="PF06586">
    <property type="entry name" value="TraK_N"/>
    <property type="match status" value="1"/>
</dbReference>
<evidence type="ECO:0000259" key="2">
    <source>
        <dbReference type="Pfam" id="PF23536"/>
    </source>
</evidence>
<accession>A0A0H3ZR85</accession>
<evidence type="ECO:0000259" key="1">
    <source>
        <dbReference type="Pfam" id="PF06586"/>
    </source>
</evidence>
<name>A0A0H3ZR85_VIBSP</name>
<dbReference type="Pfam" id="PF23536">
    <property type="entry name" value="TraK_C"/>
    <property type="match status" value="1"/>
</dbReference>
<protein>
    <submittedName>
        <fullName evidence="3">IncF plasmid conjugative transfer pilus assemblyprotein TraK</fullName>
    </submittedName>
</protein>
<dbReference type="NCBIfam" id="TIGR02756">
    <property type="entry name" value="TraK_Ftype"/>
    <property type="match status" value="1"/>
</dbReference>